<dbReference type="Pfam" id="PF00551">
    <property type="entry name" value="Formyl_trans_N"/>
    <property type="match status" value="1"/>
</dbReference>
<dbReference type="HAMAP" id="MF_00182">
    <property type="entry name" value="Formyl_trans"/>
    <property type="match status" value="1"/>
</dbReference>
<dbReference type="NCBIfam" id="TIGR00460">
    <property type="entry name" value="fmt"/>
    <property type="match status" value="1"/>
</dbReference>
<dbReference type="CDD" id="cd08704">
    <property type="entry name" value="Met_tRNA_FMT_C"/>
    <property type="match status" value="1"/>
</dbReference>
<feature type="domain" description="Formyl transferase C-terminal" evidence="7">
    <location>
        <begin position="205"/>
        <end position="303"/>
    </location>
</feature>
<feature type="domain" description="Formyl transferase N-terminal" evidence="6">
    <location>
        <begin position="1"/>
        <end position="179"/>
    </location>
</feature>
<dbReference type="EC" id="2.1.2.9" evidence="2 5"/>
<evidence type="ECO:0000259" key="6">
    <source>
        <dbReference type="Pfam" id="PF00551"/>
    </source>
</evidence>
<evidence type="ECO:0000259" key="7">
    <source>
        <dbReference type="Pfam" id="PF02911"/>
    </source>
</evidence>
<dbReference type="InterPro" id="IPR005794">
    <property type="entry name" value="Fmt"/>
</dbReference>
<gene>
    <name evidence="5 8" type="primary">fmt</name>
    <name evidence="8" type="ORF">WMO75_02080</name>
</gene>
<reference evidence="8 9" key="1">
    <citation type="submission" date="2024-03" db="EMBL/GenBank/DDBJ databases">
        <title>Human intestinal bacterial collection.</title>
        <authorList>
            <person name="Pauvert C."/>
            <person name="Hitch T.C.A."/>
            <person name="Clavel T."/>
        </authorList>
    </citation>
    <scope>NUCLEOTIDE SEQUENCE [LARGE SCALE GENOMIC DNA]</scope>
    <source>
        <strain evidence="8 9">CLA-AA-H95</strain>
    </source>
</reference>
<dbReference type="GO" id="GO:0004479">
    <property type="term" value="F:methionyl-tRNA formyltransferase activity"/>
    <property type="evidence" value="ECO:0007669"/>
    <property type="project" value="UniProtKB-EC"/>
</dbReference>
<dbReference type="InterPro" id="IPR044135">
    <property type="entry name" value="Met-tRNA-FMT_C"/>
</dbReference>
<evidence type="ECO:0000313" key="9">
    <source>
        <dbReference type="Proteomes" id="UP001446032"/>
    </source>
</evidence>
<evidence type="ECO:0000256" key="1">
    <source>
        <dbReference type="ARBA" id="ARBA00010699"/>
    </source>
</evidence>
<dbReference type="InterPro" id="IPR036477">
    <property type="entry name" value="Formyl_transf_N_sf"/>
</dbReference>
<feature type="binding site" evidence="5">
    <location>
        <begin position="109"/>
        <end position="112"/>
    </location>
    <ligand>
        <name>(6S)-5,6,7,8-tetrahydrofolate</name>
        <dbReference type="ChEBI" id="CHEBI:57453"/>
    </ligand>
</feature>
<dbReference type="RefSeq" id="WP_118252089.1">
    <property type="nucleotide sequence ID" value="NZ_JBBMEI010000003.1"/>
</dbReference>
<evidence type="ECO:0000256" key="4">
    <source>
        <dbReference type="ARBA" id="ARBA00022917"/>
    </source>
</evidence>
<dbReference type="InterPro" id="IPR002376">
    <property type="entry name" value="Formyl_transf_N"/>
</dbReference>
<dbReference type="SUPFAM" id="SSF50486">
    <property type="entry name" value="FMT C-terminal domain-like"/>
    <property type="match status" value="1"/>
</dbReference>
<dbReference type="PANTHER" id="PTHR11138:SF5">
    <property type="entry name" value="METHIONYL-TRNA FORMYLTRANSFERASE, MITOCHONDRIAL"/>
    <property type="match status" value="1"/>
</dbReference>
<evidence type="ECO:0000313" key="8">
    <source>
        <dbReference type="EMBL" id="MEQ2357141.1"/>
    </source>
</evidence>
<comment type="catalytic activity">
    <reaction evidence="5">
        <text>L-methionyl-tRNA(fMet) + (6R)-10-formyltetrahydrofolate = N-formyl-L-methionyl-tRNA(fMet) + (6S)-5,6,7,8-tetrahydrofolate + H(+)</text>
        <dbReference type="Rhea" id="RHEA:24380"/>
        <dbReference type="Rhea" id="RHEA-COMP:9952"/>
        <dbReference type="Rhea" id="RHEA-COMP:9953"/>
        <dbReference type="ChEBI" id="CHEBI:15378"/>
        <dbReference type="ChEBI" id="CHEBI:57453"/>
        <dbReference type="ChEBI" id="CHEBI:78530"/>
        <dbReference type="ChEBI" id="CHEBI:78844"/>
        <dbReference type="ChEBI" id="CHEBI:195366"/>
        <dbReference type="EC" id="2.1.2.9"/>
    </reaction>
</comment>
<keyword evidence="9" id="KW-1185">Reference proteome</keyword>
<dbReference type="EMBL" id="JBBMEI010000003">
    <property type="protein sequence ID" value="MEQ2357141.1"/>
    <property type="molecule type" value="Genomic_DNA"/>
</dbReference>
<comment type="similarity">
    <text evidence="1 5">Belongs to the Fmt family.</text>
</comment>
<dbReference type="CDD" id="cd08646">
    <property type="entry name" value="FMT_core_Met-tRNA-FMT_N"/>
    <property type="match status" value="1"/>
</dbReference>
<comment type="caution">
    <text evidence="8">The sequence shown here is derived from an EMBL/GenBank/DDBJ whole genome shotgun (WGS) entry which is preliminary data.</text>
</comment>
<accession>A0ABV1AGQ5</accession>
<protein>
    <recommendedName>
        <fullName evidence="2 5">Methionyl-tRNA formyltransferase</fullName>
        <ecNumber evidence="2 5">2.1.2.9</ecNumber>
    </recommendedName>
</protein>
<proteinExistence type="inferred from homology"/>
<name>A0ABV1AGQ5_9FIRM</name>
<keyword evidence="3 5" id="KW-0808">Transferase</keyword>
<evidence type="ECO:0000256" key="2">
    <source>
        <dbReference type="ARBA" id="ARBA00012261"/>
    </source>
</evidence>
<dbReference type="PANTHER" id="PTHR11138">
    <property type="entry name" value="METHIONYL-TRNA FORMYLTRANSFERASE"/>
    <property type="match status" value="1"/>
</dbReference>
<sequence>MKIVYMGTPDFAVPPLAALVKAGYEVTAVVTQPDKPKGRGKTLMPTPVKEEAMKHEIPVYQPAKVRDPEFVETLTGLAPDIIVVAAFGQIIPKTILDLPKYGCINIHASLLPKYRGAAPIQQAVIDGEKESGVTIMRMGTGLDTGDMISKIVVPIETEETGGSLFDKLAQAGADLLMETLPSIENGTATYEKQPEESPTPYAAMITKKMGLMDFSKSAEELERLVRGLNPWPSAYTFLNGKTLKVWKSTVEKGANGGKTTPGTITAVDKTGIHVACGEDVLVLREVQLEGKKRMETDAFLRGYQVTEETMLTDHKE</sequence>
<dbReference type="Gene3D" id="3.40.50.12230">
    <property type="match status" value="1"/>
</dbReference>
<evidence type="ECO:0000256" key="5">
    <source>
        <dbReference type="HAMAP-Rule" id="MF_00182"/>
    </source>
</evidence>
<dbReference type="InterPro" id="IPR041711">
    <property type="entry name" value="Met-tRNA-FMT_N"/>
</dbReference>
<keyword evidence="4 5" id="KW-0648">Protein biosynthesis</keyword>
<dbReference type="Pfam" id="PF02911">
    <property type="entry name" value="Formyl_trans_C"/>
    <property type="match status" value="1"/>
</dbReference>
<organism evidence="8 9">
    <name type="scientific">Blautia intestinihominis</name>
    <dbReference type="NCBI Taxonomy" id="3133152"/>
    <lineage>
        <taxon>Bacteria</taxon>
        <taxon>Bacillati</taxon>
        <taxon>Bacillota</taxon>
        <taxon>Clostridia</taxon>
        <taxon>Lachnospirales</taxon>
        <taxon>Lachnospiraceae</taxon>
        <taxon>Blautia</taxon>
    </lineage>
</organism>
<comment type="function">
    <text evidence="5">Attaches a formyl group to the free amino group of methionyl-tRNA(fMet). The formyl group appears to play a dual role in the initiator identity of N-formylmethionyl-tRNA by promoting its recognition by IF2 and preventing the misappropriation of this tRNA by the elongation apparatus.</text>
</comment>
<dbReference type="SUPFAM" id="SSF53328">
    <property type="entry name" value="Formyltransferase"/>
    <property type="match status" value="1"/>
</dbReference>
<dbReference type="InterPro" id="IPR005793">
    <property type="entry name" value="Formyl_trans_C"/>
</dbReference>
<dbReference type="InterPro" id="IPR011034">
    <property type="entry name" value="Formyl_transferase-like_C_sf"/>
</dbReference>
<evidence type="ECO:0000256" key="3">
    <source>
        <dbReference type="ARBA" id="ARBA00022679"/>
    </source>
</evidence>
<dbReference type="Proteomes" id="UP001446032">
    <property type="component" value="Unassembled WGS sequence"/>
</dbReference>